<keyword evidence="5" id="KW-0479">Metal-binding</keyword>
<comment type="similarity">
    <text evidence="2">Belongs to the RNase H family.</text>
</comment>
<dbReference type="GO" id="GO:0043137">
    <property type="term" value="P:DNA replication, removal of RNA primer"/>
    <property type="evidence" value="ECO:0007669"/>
    <property type="project" value="TreeGrafter"/>
</dbReference>
<reference evidence="9" key="1">
    <citation type="submission" date="2013-10" db="EMBL/GenBank/DDBJ databases">
        <title>Genomic analysis of the causative agents of coccidiosis in chickens.</title>
        <authorList>
            <person name="Reid A.J."/>
            <person name="Blake D."/>
            <person name="Billington K."/>
            <person name="Browne H."/>
            <person name="Dunn M."/>
            <person name="Hung S."/>
            <person name="Kawahara F."/>
            <person name="Miranda-Saavedra D."/>
            <person name="Mourier T."/>
            <person name="Nagra H."/>
            <person name="Otto T.D."/>
            <person name="Rawlings N."/>
            <person name="Sanchez A."/>
            <person name="Sanders M."/>
            <person name="Subramaniam C."/>
            <person name="Tay Y."/>
            <person name="Dear P."/>
            <person name="Doerig C."/>
            <person name="Gruber A."/>
            <person name="Parkinson J."/>
            <person name="Shirley M."/>
            <person name="Wan K.L."/>
            <person name="Berriman M."/>
            <person name="Tomley F."/>
            <person name="Pain A."/>
        </authorList>
    </citation>
    <scope>NUCLEOTIDE SEQUENCE [LARGE SCALE GENOMIC DNA]</scope>
    <source>
        <strain evidence="9">Houghton</strain>
    </source>
</reference>
<dbReference type="PROSITE" id="PS50879">
    <property type="entry name" value="RNASE_H_1"/>
    <property type="match status" value="1"/>
</dbReference>
<proteinExistence type="inferred from homology"/>
<feature type="domain" description="RNase H type-1" evidence="8">
    <location>
        <begin position="2"/>
        <end position="173"/>
    </location>
</feature>
<evidence type="ECO:0000256" key="5">
    <source>
        <dbReference type="ARBA" id="ARBA00022723"/>
    </source>
</evidence>
<accession>U6MZU9</accession>
<dbReference type="EC" id="3.1.26.4" evidence="3"/>
<evidence type="ECO:0000259" key="8">
    <source>
        <dbReference type="PROSITE" id="PS50879"/>
    </source>
</evidence>
<dbReference type="Proteomes" id="UP000030754">
    <property type="component" value="Unassembled WGS sequence"/>
</dbReference>
<evidence type="ECO:0000256" key="7">
    <source>
        <dbReference type="ARBA" id="ARBA00022801"/>
    </source>
</evidence>
<dbReference type="VEuPathDB" id="ToxoDB:ENH_00070650"/>
<dbReference type="GO" id="GO:0004523">
    <property type="term" value="F:RNA-DNA hybrid ribonuclease activity"/>
    <property type="evidence" value="ECO:0007669"/>
    <property type="project" value="UniProtKB-EC"/>
</dbReference>
<keyword evidence="6" id="KW-0255">Endonuclease</keyword>
<dbReference type="OrthoDB" id="245563at2759"/>
<evidence type="ECO:0000256" key="2">
    <source>
        <dbReference type="ARBA" id="ARBA00005300"/>
    </source>
</evidence>
<dbReference type="InterPro" id="IPR002156">
    <property type="entry name" value="RNaseH_domain"/>
</dbReference>
<reference evidence="9" key="2">
    <citation type="submission" date="2013-10" db="EMBL/GenBank/DDBJ databases">
        <authorList>
            <person name="Aslett M."/>
        </authorList>
    </citation>
    <scope>NUCLEOTIDE SEQUENCE [LARGE SCALE GENOMIC DNA]</scope>
    <source>
        <strain evidence="9">Houghton</strain>
    </source>
</reference>
<protein>
    <recommendedName>
        <fullName evidence="3">ribonuclease H</fullName>
        <ecNumber evidence="3">3.1.26.4</ecNumber>
    </recommendedName>
</protein>
<dbReference type="EMBL" id="HG725744">
    <property type="protein sequence ID" value="CDJ69502.1"/>
    <property type="molecule type" value="Genomic_DNA"/>
</dbReference>
<evidence type="ECO:0000313" key="9">
    <source>
        <dbReference type="EMBL" id="CDJ69502.1"/>
    </source>
</evidence>
<organism evidence="9 10">
    <name type="scientific">Eimeria necatrix</name>
    <dbReference type="NCBI Taxonomy" id="51315"/>
    <lineage>
        <taxon>Eukaryota</taxon>
        <taxon>Sar</taxon>
        <taxon>Alveolata</taxon>
        <taxon>Apicomplexa</taxon>
        <taxon>Conoidasida</taxon>
        <taxon>Coccidia</taxon>
        <taxon>Eucoccidiorida</taxon>
        <taxon>Eimeriorina</taxon>
        <taxon>Eimeriidae</taxon>
        <taxon>Eimeria</taxon>
    </lineage>
</organism>
<evidence type="ECO:0000256" key="4">
    <source>
        <dbReference type="ARBA" id="ARBA00022722"/>
    </source>
</evidence>
<dbReference type="InterPro" id="IPR012337">
    <property type="entry name" value="RNaseH-like_sf"/>
</dbReference>
<name>U6MZU9_9EIME</name>
<dbReference type="Gene3D" id="3.30.420.10">
    <property type="entry name" value="Ribonuclease H-like superfamily/Ribonuclease H"/>
    <property type="match status" value="1"/>
</dbReference>
<dbReference type="PANTHER" id="PTHR10642:SF26">
    <property type="entry name" value="RIBONUCLEASE H1"/>
    <property type="match status" value="1"/>
</dbReference>
<evidence type="ECO:0000256" key="1">
    <source>
        <dbReference type="ARBA" id="ARBA00000077"/>
    </source>
</evidence>
<dbReference type="Pfam" id="PF00075">
    <property type="entry name" value="RNase_H"/>
    <property type="match status" value="1"/>
</dbReference>
<comment type="catalytic activity">
    <reaction evidence="1">
        <text>Endonucleolytic cleavage to 5'-phosphomonoester.</text>
        <dbReference type="EC" id="3.1.26.4"/>
    </reaction>
</comment>
<keyword evidence="4" id="KW-0540">Nuclease</keyword>
<sequence>MKPDVVEIYADGACPSNGRVDARAGIGVFFGTDDRRNLSMPLVVGPQTNQRAELASILAALLRFVDYDDDSAKQHPSGSSEVRLVVISDSSYAVNCLGPWAARWCRNGWISTSGKPVKNADLIQAILLLCDRRRKTAPSGATWRGSVEYEYIRGHSGVYGNEMADKLAVQGANSAWPAHSLASGAGFTQGPEEAEGVLETFTDILRRVR</sequence>
<evidence type="ECO:0000313" key="10">
    <source>
        <dbReference type="Proteomes" id="UP000030754"/>
    </source>
</evidence>
<gene>
    <name evidence="9" type="ORF">ENH_00070650</name>
</gene>
<dbReference type="RefSeq" id="XP_013437968.1">
    <property type="nucleotide sequence ID" value="XM_013582514.1"/>
</dbReference>
<keyword evidence="7" id="KW-0378">Hydrolase</keyword>
<dbReference type="GeneID" id="25477197"/>
<evidence type="ECO:0000256" key="3">
    <source>
        <dbReference type="ARBA" id="ARBA00012180"/>
    </source>
</evidence>
<dbReference type="InterPro" id="IPR050092">
    <property type="entry name" value="RNase_H"/>
</dbReference>
<dbReference type="PANTHER" id="PTHR10642">
    <property type="entry name" value="RIBONUCLEASE H1"/>
    <property type="match status" value="1"/>
</dbReference>
<dbReference type="GO" id="GO:0003676">
    <property type="term" value="F:nucleic acid binding"/>
    <property type="evidence" value="ECO:0007669"/>
    <property type="project" value="InterPro"/>
</dbReference>
<dbReference type="AlphaFoldDB" id="U6MZU9"/>
<keyword evidence="10" id="KW-1185">Reference proteome</keyword>
<dbReference type="GO" id="GO:0046872">
    <property type="term" value="F:metal ion binding"/>
    <property type="evidence" value="ECO:0007669"/>
    <property type="project" value="UniProtKB-KW"/>
</dbReference>
<dbReference type="InterPro" id="IPR036397">
    <property type="entry name" value="RNaseH_sf"/>
</dbReference>
<evidence type="ECO:0000256" key="6">
    <source>
        <dbReference type="ARBA" id="ARBA00022759"/>
    </source>
</evidence>
<dbReference type="SUPFAM" id="SSF53098">
    <property type="entry name" value="Ribonuclease H-like"/>
    <property type="match status" value="1"/>
</dbReference>
<dbReference type="CDD" id="cd09280">
    <property type="entry name" value="RNase_HI_eukaryote_like"/>
    <property type="match status" value="1"/>
</dbReference>